<reference evidence="1" key="1">
    <citation type="journal article" date="2024" name="BMC Genomics">
        <title>Functional annotation of a divergent genome using sequence and structure-based similarity.</title>
        <authorList>
            <person name="Svedberg D."/>
            <person name="Winiger R.R."/>
            <person name="Berg A."/>
            <person name="Sharma H."/>
            <person name="Tellgren-Roth C."/>
            <person name="Debrunner-Vossbrinck B.A."/>
            <person name="Vossbrinck C.R."/>
            <person name="Barandun J."/>
        </authorList>
    </citation>
    <scope>NUCLEOTIDE SEQUENCE</scope>
    <source>
        <strain evidence="1">Illinois isolate</strain>
    </source>
</reference>
<keyword evidence="2" id="KW-1185">Reference proteome</keyword>
<protein>
    <submittedName>
        <fullName evidence="1">SAM50-like protein</fullName>
    </submittedName>
</protein>
<sequence>MKFQILGYKKTKEKFLNKISRISSDMSSLKDKLNQLNIFSSVTENKKKITVYENTRKISINSKGKDQNEININFPNIFGKGENFNVNMRSLKEYEVNFTKPFIFNNFLFFADFNTKRSIRRLFDKEHVLSNKEMGIRNKYVDFGYGLDKYVFLRFNQDNIKFNILQGLDYAKITASLNFDFFLCKNIQHKVILSTGSALGNISDINKFYIGENIKGYKKDSIIPNMNEGGRSFLEFTNKMIFNVKNMDFYIFDSIGLNHSGINILDFKCKSEERFPGSMGHSLGVGLNIPLYEKINGPNIDISLAWPMIKDRDLESYQFSFDINF</sequence>
<dbReference type="RefSeq" id="XP_065329015.1">
    <property type="nucleotide sequence ID" value="XM_065472943.1"/>
</dbReference>
<evidence type="ECO:0000313" key="1">
    <source>
        <dbReference type="EMBL" id="WUR02870.1"/>
    </source>
</evidence>
<dbReference type="KEGG" id="vnx:VNE69_03091"/>
<organism evidence="1 2">
    <name type="scientific">Vairimorpha necatrix</name>
    <dbReference type="NCBI Taxonomy" id="6039"/>
    <lineage>
        <taxon>Eukaryota</taxon>
        <taxon>Fungi</taxon>
        <taxon>Fungi incertae sedis</taxon>
        <taxon>Microsporidia</taxon>
        <taxon>Nosematidae</taxon>
        <taxon>Vairimorpha</taxon>
    </lineage>
</organism>
<proteinExistence type="predicted"/>
<dbReference type="EMBL" id="CP142728">
    <property type="protein sequence ID" value="WUR02870.1"/>
    <property type="molecule type" value="Genomic_DNA"/>
</dbReference>
<gene>
    <name evidence="1" type="ORF">VNE69_03091</name>
</gene>
<name>A0AAX4JA94_9MICR</name>
<evidence type="ECO:0000313" key="2">
    <source>
        <dbReference type="Proteomes" id="UP001334084"/>
    </source>
</evidence>
<dbReference type="Proteomes" id="UP001334084">
    <property type="component" value="Chromosome 3"/>
</dbReference>
<dbReference type="GeneID" id="90540687"/>
<dbReference type="AlphaFoldDB" id="A0AAX4JA94"/>
<accession>A0AAX4JA94</accession>